<keyword evidence="2" id="KW-0433">Leucine-rich repeat</keyword>
<dbReference type="Gene3D" id="3.80.10.10">
    <property type="entry name" value="Ribonuclease Inhibitor"/>
    <property type="match status" value="1"/>
</dbReference>
<accession>A0A5J5AFH7</accession>
<feature type="domain" description="Thioredoxin" evidence="10">
    <location>
        <begin position="376"/>
        <end position="533"/>
    </location>
</feature>
<proteinExistence type="inferred from homology"/>
<evidence type="ECO:0000256" key="4">
    <source>
        <dbReference type="ARBA" id="ARBA00023002"/>
    </source>
</evidence>
<dbReference type="EMBL" id="CM018045">
    <property type="protein sequence ID" value="KAA8528207.1"/>
    <property type="molecule type" value="Genomic_DNA"/>
</dbReference>
<keyword evidence="3" id="KW-0677">Repeat</keyword>
<gene>
    <name evidence="11" type="ORF">F0562_035542</name>
</gene>
<evidence type="ECO:0000256" key="7">
    <source>
        <dbReference type="ARBA" id="ARBA00047388"/>
    </source>
</evidence>
<dbReference type="InterPro" id="IPR052259">
    <property type="entry name" value="Nucleoredoxin-like"/>
</dbReference>
<protein>
    <recommendedName>
        <fullName evidence="1">protein-disulfide reductase</fullName>
        <ecNumber evidence="1">1.8.1.8</ecNumber>
    </recommendedName>
</protein>
<evidence type="ECO:0000256" key="9">
    <source>
        <dbReference type="SAM" id="MobiDB-lite"/>
    </source>
</evidence>
<dbReference type="OrthoDB" id="409136at2759"/>
<evidence type="ECO:0000256" key="2">
    <source>
        <dbReference type="ARBA" id="ARBA00022614"/>
    </source>
</evidence>
<dbReference type="InterPro" id="IPR045870">
    <property type="entry name" value="TryX_NRX_thioredoxin_dom"/>
</dbReference>
<dbReference type="Pfam" id="PF13905">
    <property type="entry name" value="Thioredoxin_8"/>
    <property type="match status" value="2"/>
</dbReference>
<dbReference type="InterPro" id="IPR014729">
    <property type="entry name" value="Rossmann-like_a/b/a_fold"/>
</dbReference>
<dbReference type="InterPro" id="IPR013766">
    <property type="entry name" value="Thioredoxin_domain"/>
</dbReference>
<dbReference type="Pfam" id="PF08263">
    <property type="entry name" value="LRRNT_2"/>
    <property type="match status" value="1"/>
</dbReference>
<dbReference type="PANTHER" id="PTHR13871:SF81">
    <property type="entry name" value="NUCLEOREDOXIN 3-RELATED"/>
    <property type="match status" value="1"/>
</dbReference>
<dbReference type="InterPro" id="IPR001611">
    <property type="entry name" value="Leu-rich_rpt"/>
</dbReference>
<dbReference type="Proteomes" id="UP000325577">
    <property type="component" value="Linkage Group LG21"/>
</dbReference>
<dbReference type="PROSITE" id="PS51352">
    <property type="entry name" value="THIOREDOXIN_2"/>
    <property type="match status" value="2"/>
</dbReference>
<dbReference type="AlphaFoldDB" id="A0A5J5AFH7"/>
<dbReference type="EC" id="1.8.1.8" evidence="1"/>
<keyword evidence="5" id="KW-0520">NAD</keyword>
<dbReference type="SUPFAM" id="SSF52058">
    <property type="entry name" value="L domain-like"/>
    <property type="match status" value="1"/>
</dbReference>
<keyword evidence="12" id="KW-1185">Reference proteome</keyword>
<dbReference type="InterPro" id="IPR036249">
    <property type="entry name" value="Thioredoxin-like_sf"/>
</dbReference>
<feature type="region of interest" description="Disordered" evidence="9">
    <location>
        <begin position="684"/>
        <end position="706"/>
    </location>
</feature>
<dbReference type="InterPro" id="IPR006016">
    <property type="entry name" value="UspA"/>
</dbReference>
<dbReference type="Pfam" id="PF00582">
    <property type="entry name" value="Usp"/>
    <property type="match status" value="1"/>
</dbReference>
<sequence>MFACTIVTYGYTDQEVEALLKFKDSLFNTTALNNWNKSISLCNGNGSNWRGVLCMNDDFYGLQLENMGLKGLIDMETLSELSSLRIISFMNNHFEGPIPEIKKLGGALRGLFLSNNQFNGEIPDDTFDGMKSLAKVYLANNGFTGKLPTSLARLPKLLDLWLENNQFEGQLPDFHSTVLRAVNVANNKFEGPIPASLSNMSASFFTGLDCQSKCTNSSNIMTILASKGVEFLISGDEKVPLPSGDGKTICLFFSANWCRPCKTFTPQLVQLYNKLRKKGENIEIVFISFDRDESGFKEHFKCMPWLSIPFDVKLHKQLSNFYHVDHIPSFIPLGLESFDGTSIVEDPVELIEDYGADAYPFTEKRREELKATDEAKRQGGKLEELLTYEGRNNLISGHGRETWVSELLGKTVGLYFGARWCPPCRAFTEQLIEAYNELLITTPNQCFEIVFVSTDRDSEEFDLNISDMPWLAIPYEDRTRQDLCRIFGIKGIPALVILGPDGKTISTNGRAMISLYGAKAFPFTEARIAEIEAGLRKEGDGLPHQVKDTKHEHILKIRRKRKRYRKLIDREGERDVDTKKSYCRKEGDSNKLVAVAIDKDKGSQAALKWAIENILNRGQPVVLVHVKVKPSALHSSQSLSRLNQISDVYAETGSSFIDSDPQIKELFLPFRCFCTQRCIPRPEPGIPRPQSEQLQHNMHNDTDFIK</sequence>
<organism evidence="11 12">
    <name type="scientific">Nyssa sinensis</name>
    <dbReference type="NCBI Taxonomy" id="561372"/>
    <lineage>
        <taxon>Eukaryota</taxon>
        <taxon>Viridiplantae</taxon>
        <taxon>Streptophyta</taxon>
        <taxon>Embryophyta</taxon>
        <taxon>Tracheophyta</taxon>
        <taxon>Spermatophyta</taxon>
        <taxon>Magnoliopsida</taxon>
        <taxon>eudicotyledons</taxon>
        <taxon>Gunneridae</taxon>
        <taxon>Pentapetalae</taxon>
        <taxon>asterids</taxon>
        <taxon>Cornales</taxon>
        <taxon>Nyssaceae</taxon>
        <taxon>Nyssa</taxon>
    </lineage>
</organism>
<dbReference type="InterPro" id="IPR013210">
    <property type="entry name" value="LRR_N_plant-typ"/>
</dbReference>
<name>A0A5J5AFH7_9ASTE</name>
<evidence type="ECO:0000256" key="3">
    <source>
        <dbReference type="ARBA" id="ARBA00022737"/>
    </source>
</evidence>
<dbReference type="SUPFAM" id="SSF52833">
    <property type="entry name" value="Thioredoxin-like"/>
    <property type="match status" value="2"/>
</dbReference>
<dbReference type="GO" id="GO:0004791">
    <property type="term" value="F:thioredoxin-disulfide reductase (NADPH) activity"/>
    <property type="evidence" value="ECO:0007669"/>
    <property type="project" value="InterPro"/>
</dbReference>
<comment type="catalytic activity">
    <reaction evidence="8">
        <text>[protein]-dithiol + NADP(+) = [protein]-disulfide + NADPH + H(+)</text>
        <dbReference type="Rhea" id="RHEA:18753"/>
        <dbReference type="Rhea" id="RHEA-COMP:10593"/>
        <dbReference type="Rhea" id="RHEA-COMP:10594"/>
        <dbReference type="ChEBI" id="CHEBI:15378"/>
        <dbReference type="ChEBI" id="CHEBI:29950"/>
        <dbReference type="ChEBI" id="CHEBI:50058"/>
        <dbReference type="ChEBI" id="CHEBI:57783"/>
        <dbReference type="ChEBI" id="CHEBI:58349"/>
        <dbReference type="EC" id="1.8.1.8"/>
    </reaction>
</comment>
<dbReference type="PANTHER" id="PTHR13871">
    <property type="entry name" value="THIOREDOXIN"/>
    <property type="match status" value="1"/>
</dbReference>
<evidence type="ECO:0000313" key="12">
    <source>
        <dbReference type="Proteomes" id="UP000325577"/>
    </source>
</evidence>
<evidence type="ECO:0000259" key="10">
    <source>
        <dbReference type="PROSITE" id="PS51352"/>
    </source>
</evidence>
<evidence type="ECO:0000256" key="8">
    <source>
        <dbReference type="ARBA" id="ARBA00047804"/>
    </source>
</evidence>
<evidence type="ECO:0000313" key="11">
    <source>
        <dbReference type="EMBL" id="KAA8528207.1"/>
    </source>
</evidence>
<comment type="similarity">
    <text evidence="6">Belongs to the nucleoredoxin family.</text>
</comment>
<keyword evidence="4" id="KW-0560">Oxidoreductase</keyword>
<reference evidence="11 12" key="1">
    <citation type="submission" date="2019-09" db="EMBL/GenBank/DDBJ databases">
        <title>A chromosome-level genome assembly of the Chinese tupelo Nyssa sinensis.</title>
        <authorList>
            <person name="Yang X."/>
            <person name="Kang M."/>
            <person name="Yang Y."/>
            <person name="Xiong H."/>
            <person name="Wang M."/>
            <person name="Zhang Z."/>
            <person name="Wang Z."/>
            <person name="Wu H."/>
            <person name="Ma T."/>
            <person name="Liu J."/>
            <person name="Xi Z."/>
        </authorList>
    </citation>
    <scope>NUCLEOTIDE SEQUENCE [LARGE SCALE GENOMIC DNA]</scope>
    <source>
        <strain evidence="11">J267</strain>
        <tissue evidence="11">Leaf</tissue>
    </source>
</reference>
<evidence type="ECO:0000256" key="6">
    <source>
        <dbReference type="ARBA" id="ARBA00025782"/>
    </source>
</evidence>
<dbReference type="InterPro" id="IPR032675">
    <property type="entry name" value="LRR_dom_sf"/>
</dbReference>
<feature type="domain" description="Thioredoxin" evidence="10">
    <location>
        <begin position="165"/>
        <end position="374"/>
    </location>
</feature>
<dbReference type="InterPro" id="IPR012336">
    <property type="entry name" value="Thioredoxin-like_fold"/>
</dbReference>
<dbReference type="Gene3D" id="3.40.50.620">
    <property type="entry name" value="HUPs"/>
    <property type="match status" value="1"/>
</dbReference>
<evidence type="ECO:0000256" key="5">
    <source>
        <dbReference type="ARBA" id="ARBA00023027"/>
    </source>
</evidence>
<dbReference type="Gene3D" id="3.40.30.10">
    <property type="entry name" value="Glutaredoxin"/>
    <property type="match status" value="2"/>
</dbReference>
<dbReference type="Pfam" id="PF13855">
    <property type="entry name" value="LRR_8"/>
    <property type="match status" value="1"/>
</dbReference>
<evidence type="ECO:0000256" key="1">
    <source>
        <dbReference type="ARBA" id="ARBA00012612"/>
    </source>
</evidence>
<comment type="catalytic activity">
    <reaction evidence="7">
        <text>[protein]-dithiol + NAD(+) = [protein]-disulfide + NADH + H(+)</text>
        <dbReference type="Rhea" id="RHEA:18749"/>
        <dbReference type="Rhea" id="RHEA-COMP:10593"/>
        <dbReference type="Rhea" id="RHEA-COMP:10594"/>
        <dbReference type="ChEBI" id="CHEBI:15378"/>
        <dbReference type="ChEBI" id="CHEBI:29950"/>
        <dbReference type="ChEBI" id="CHEBI:50058"/>
        <dbReference type="ChEBI" id="CHEBI:57540"/>
        <dbReference type="ChEBI" id="CHEBI:57945"/>
        <dbReference type="EC" id="1.8.1.8"/>
    </reaction>
</comment>
<dbReference type="CDD" id="cd03009">
    <property type="entry name" value="TryX_like_TryX_NRX"/>
    <property type="match status" value="1"/>
</dbReference>